<protein>
    <recommendedName>
        <fullName evidence="1">ApeA N-terminal domain-containing protein</fullName>
    </recommendedName>
</protein>
<keyword evidence="3" id="KW-1185">Reference proteome</keyword>
<comment type="caution">
    <text evidence="2">The sequence shown here is derived from an EMBL/GenBank/DDBJ whole genome shotgun (WGS) entry which is preliminary data.</text>
</comment>
<evidence type="ECO:0000313" key="2">
    <source>
        <dbReference type="EMBL" id="MCM2675489.1"/>
    </source>
</evidence>
<feature type="domain" description="ApeA N-terminal" evidence="1">
    <location>
        <begin position="16"/>
        <end position="207"/>
    </location>
</feature>
<proteinExistence type="predicted"/>
<organism evidence="2 3">
    <name type="scientific">Alkalicoccobacillus plakortidis</name>
    <dbReference type="NCBI Taxonomy" id="444060"/>
    <lineage>
        <taxon>Bacteria</taxon>
        <taxon>Bacillati</taxon>
        <taxon>Bacillota</taxon>
        <taxon>Bacilli</taxon>
        <taxon>Bacillales</taxon>
        <taxon>Bacillaceae</taxon>
        <taxon>Alkalicoccobacillus</taxon>
    </lineage>
</organism>
<evidence type="ECO:0000259" key="1">
    <source>
        <dbReference type="Pfam" id="PF18862"/>
    </source>
</evidence>
<evidence type="ECO:0000313" key="3">
    <source>
        <dbReference type="Proteomes" id="UP001203665"/>
    </source>
</evidence>
<reference evidence="2" key="1">
    <citation type="submission" date="2022-06" db="EMBL/GenBank/DDBJ databases">
        <title>Alkalicoccobacillus porphyridii sp. nov., isolated from a marine red alga, Porphyridium purpureum and reclassification of Shouchella plakortidis and Shouchella gibsonii as Alkalicoccobacillus plakortidis comb. nov. and Alkalicoccobacillus gibsonii comb. nov.</title>
        <authorList>
            <person name="Kim K.H."/>
            <person name="Lee J.K."/>
            <person name="Han D.M."/>
            <person name="Baek J.H."/>
            <person name="Jeon C.O."/>
        </authorList>
    </citation>
    <scope>NUCLEOTIDE SEQUENCE</scope>
    <source>
        <strain evidence="2">DSM 19153</strain>
    </source>
</reference>
<accession>A0ABT0XHX6</accession>
<gene>
    <name evidence="2" type="ORF">NDM98_08305</name>
</gene>
<sequence>MSKKKAKDFLMNEEFEVKGYWSFINSDYNVPGSLIYSKDGIKLELLGNLHDHSIELLVTESKIIDIIIGTSLEGEKFTLLNSFTINKKLNFPGYATEIYNVSSILVGEHFTSLESITFYSARFHPTYLTKWIGRAPFKENYEHDINSNALKNAELVFTAPKTFRFNIHSIDSELSEEFNLNTSASIFEHMGWNFKSYLKLKLLNPQD</sequence>
<dbReference type="EMBL" id="JAMQJY010000001">
    <property type="protein sequence ID" value="MCM2675489.1"/>
    <property type="molecule type" value="Genomic_DNA"/>
</dbReference>
<dbReference type="Pfam" id="PF18862">
    <property type="entry name" value="ApeA_NTD1"/>
    <property type="match status" value="1"/>
</dbReference>
<name>A0ABT0XHX6_9BACI</name>
<dbReference type="InterPro" id="IPR041223">
    <property type="entry name" value="ApeA_NTD"/>
</dbReference>
<dbReference type="Proteomes" id="UP001203665">
    <property type="component" value="Unassembled WGS sequence"/>
</dbReference>